<reference evidence="1 2" key="1">
    <citation type="submission" date="2018-07" db="EMBL/GenBank/DDBJ databases">
        <title>Genome analysis of Runella aurantiaca.</title>
        <authorList>
            <person name="Yang X."/>
        </authorList>
    </citation>
    <scope>NUCLEOTIDE SEQUENCE [LARGE SCALE GENOMIC DNA]</scope>
    <source>
        <strain evidence="1 2">YX9</strain>
    </source>
</reference>
<accession>A0A369I0A7</accession>
<dbReference type="EMBL" id="QPIW01000030">
    <property type="protein sequence ID" value="RDB03199.1"/>
    <property type="molecule type" value="Genomic_DNA"/>
</dbReference>
<dbReference type="Proteomes" id="UP000253141">
    <property type="component" value="Unassembled WGS sequence"/>
</dbReference>
<protein>
    <submittedName>
        <fullName evidence="1">Tetratricopeptide repeat protein</fullName>
    </submittedName>
</protein>
<dbReference type="Gene3D" id="1.25.40.10">
    <property type="entry name" value="Tetratricopeptide repeat domain"/>
    <property type="match status" value="1"/>
</dbReference>
<dbReference type="InterPro" id="IPR011990">
    <property type="entry name" value="TPR-like_helical_dom_sf"/>
</dbReference>
<dbReference type="OrthoDB" id="1524733at2"/>
<gene>
    <name evidence="1" type="ORF">DVG78_25205</name>
</gene>
<dbReference type="RefSeq" id="WP_114463788.1">
    <property type="nucleotide sequence ID" value="NZ_QPIW01000030.1"/>
</dbReference>
<sequence length="108" mass="12767">MNNTRLAFLLQFFEEDSNDPFNAYALAMEYQQTDVTKAAEYFQLLLEQHPDYLPTYYHAAALFAELEQLDLAEQLYQKGMQLALSQQNTKTYQELQRAYRGFQDEYLS</sequence>
<proteinExistence type="predicted"/>
<dbReference type="AlphaFoldDB" id="A0A369I0A7"/>
<evidence type="ECO:0000313" key="1">
    <source>
        <dbReference type="EMBL" id="RDB03199.1"/>
    </source>
</evidence>
<dbReference type="SUPFAM" id="SSF48452">
    <property type="entry name" value="TPR-like"/>
    <property type="match status" value="1"/>
</dbReference>
<comment type="caution">
    <text evidence="1">The sequence shown here is derived from an EMBL/GenBank/DDBJ whole genome shotgun (WGS) entry which is preliminary data.</text>
</comment>
<evidence type="ECO:0000313" key="2">
    <source>
        <dbReference type="Proteomes" id="UP000253141"/>
    </source>
</evidence>
<name>A0A369I0A7_9BACT</name>
<keyword evidence="2" id="KW-1185">Reference proteome</keyword>
<organism evidence="1 2">
    <name type="scientific">Runella aurantiaca</name>
    <dbReference type="NCBI Taxonomy" id="2282308"/>
    <lineage>
        <taxon>Bacteria</taxon>
        <taxon>Pseudomonadati</taxon>
        <taxon>Bacteroidota</taxon>
        <taxon>Cytophagia</taxon>
        <taxon>Cytophagales</taxon>
        <taxon>Spirosomataceae</taxon>
        <taxon>Runella</taxon>
    </lineage>
</organism>